<evidence type="ECO:0000313" key="3">
    <source>
        <dbReference type="Proteomes" id="UP000663866"/>
    </source>
</evidence>
<dbReference type="EMBL" id="CAJOBG010002006">
    <property type="protein sequence ID" value="CAF3976067.1"/>
    <property type="molecule type" value="Genomic_DNA"/>
</dbReference>
<proteinExistence type="predicted"/>
<feature type="region of interest" description="Disordered" evidence="1">
    <location>
        <begin position="22"/>
        <end position="57"/>
    </location>
</feature>
<sequence>MTGSFLVLIGFEFHFELRFKTMKKGPNPDDDGNPQNECEHCGDDYDPNTGGQSVGGDNSCDDCCESEANQG</sequence>
<evidence type="ECO:0000256" key="1">
    <source>
        <dbReference type="SAM" id="MobiDB-lite"/>
    </source>
</evidence>
<organism evidence="2 3">
    <name type="scientific">Rotaria magnacalcarata</name>
    <dbReference type="NCBI Taxonomy" id="392030"/>
    <lineage>
        <taxon>Eukaryota</taxon>
        <taxon>Metazoa</taxon>
        <taxon>Spiralia</taxon>
        <taxon>Gnathifera</taxon>
        <taxon>Rotifera</taxon>
        <taxon>Eurotatoria</taxon>
        <taxon>Bdelloidea</taxon>
        <taxon>Philodinida</taxon>
        <taxon>Philodinidae</taxon>
        <taxon>Rotaria</taxon>
    </lineage>
</organism>
<evidence type="ECO:0000313" key="2">
    <source>
        <dbReference type="EMBL" id="CAF3976067.1"/>
    </source>
</evidence>
<dbReference type="AlphaFoldDB" id="A0A819MA27"/>
<protein>
    <submittedName>
        <fullName evidence="2">Uncharacterized protein</fullName>
    </submittedName>
</protein>
<dbReference type="Proteomes" id="UP000663866">
    <property type="component" value="Unassembled WGS sequence"/>
</dbReference>
<name>A0A819MA27_9BILA</name>
<comment type="caution">
    <text evidence="2">The sequence shown here is derived from an EMBL/GenBank/DDBJ whole genome shotgun (WGS) entry which is preliminary data.</text>
</comment>
<keyword evidence="3" id="KW-1185">Reference proteome</keyword>
<reference evidence="2" key="1">
    <citation type="submission" date="2021-02" db="EMBL/GenBank/DDBJ databases">
        <authorList>
            <person name="Nowell W R."/>
        </authorList>
    </citation>
    <scope>NUCLEOTIDE SEQUENCE</scope>
</reference>
<accession>A0A819MA27</accession>
<gene>
    <name evidence="2" type="ORF">OVN521_LOCUS13654</name>
</gene>